<dbReference type="InterPro" id="IPR018247">
    <property type="entry name" value="EF_Hand_1_Ca_BS"/>
</dbReference>
<dbReference type="EMBL" id="JAPFFJ010000006">
    <property type="protein sequence ID" value="KAJ6426145.1"/>
    <property type="molecule type" value="Genomic_DNA"/>
</dbReference>
<dbReference type="Pfam" id="PF00201">
    <property type="entry name" value="UDPGT"/>
    <property type="match status" value="1"/>
</dbReference>
<dbReference type="PROSITE" id="PS00375">
    <property type="entry name" value="UDPGT"/>
    <property type="match status" value="1"/>
</dbReference>
<dbReference type="FunFam" id="3.40.50.2000:FF:000080">
    <property type="entry name" value="Glycosyltransferase"/>
    <property type="match status" value="1"/>
</dbReference>
<dbReference type="PANTHER" id="PTHR48048:SF45">
    <property type="entry name" value="GLYCOSYLTRANSFERASE"/>
    <property type="match status" value="1"/>
</dbReference>
<evidence type="ECO:0000256" key="7">
    <source>
        <dbReference type="RuleBase" id="RU362057"/>
    </source>
</evidence>
<gene>
    <name evidence="8" type="ORF">OIU84_026680</name>
</gene>
<evidence type="ECO:0000313" key="9">
    <source>
        <dbReference type="Proteomes" id="UP001162972"/>
    </source>
</evidence>
<reference evidence="8 9" key="1">
    <citation type="journal article" date="2023" name="Int. J. Mol. Sci.">
        <title>De Novo Assembly and Annotation of 11 Diverse Shrub Willow (Salix) Genomes Reveals Novel Gene Organization in Sex-Linked Regions.</title>
        <authorList>
            <person name="Hyden B."/>
            <person name="Feng K."/>
            <person name="Yates T.B."/>
            <person name="Jawdy S."/>
            <person name="Cereghino C."/>
            <person name="Smart L.B."/>
            <person name="Muchero W."/>
        </authorList>
    </citation>
    <scope>NUCLEOTIDE SEQUENCE [LARGE SCALE GENOMIC DNA]</scope>
    <source>
        <tissue evidence="8">Shoot tip</tissue>
    </source>
</reference>
<keyword evidence="9" id="KW-1185">Reference proteome</keyword>
<dbReference type="InterPro" id="IPR035595">
    <property type="entry name" value="UDP_glycos_trans_CS"/>
</dbReference>
<proteinExistence type="inferred from homology"/>
<dbReference type="PROSITE" id="PS00018">
    <property type="entry name" value="EF_HAND_1"/>
    <property type="match status" value="1"/>
</dbReference>
<dbReference type="InterPro" id="IPR050481">
    <property type="entry name" value="UDP-glycosyltransf_plant"/>
</dbReference>
<protein>
    <recommendedName>
        <fullName evidence="7">Glycosyltransferase</fullName>
        <ecNumber evidence="7">2.4.1.-</ecNumber>
    </recommendedName>
</protein>
<dbReference type="InterPro" id="IPR002213">
    <property type="entry name" value="UDP_glucos_trans"/>
</dbReference>
<comment type="caution">
    <text evidence="8">The sequence shown here is derived from an EMBL/GenBank/DDBJ whole genome shotgun (WGS) entry which is preliminary data.</text>
</comment>
<dbReference type="GO" id="GO:0047213">
    <property type="term" value="F:anthocyanidin 3-O-glucosyltransferase activity"/>
    <property type="evidence" value="ECO:0007669"/>
    <property type="project" value="UniProtKB-EC"/>
</dbReference>
<name>A0AAD6PEH2_9ROSI</name>
<evidence type="ECO:0000256" key="2">
    <source>
        <dbReference type="ARBA" id="ARBA00009995"/>
    </source>
</evidence>
<evidence type="ECO:0000256" key="3">
    <source>
        <dbReference type="ARBA" id="ARBA00022676"/>
    </source>
</evidence>
<dbReference type="Proteomes" id="UP001162972">
    <property type="component" value="Chromosome 16"/>
</dbReference>
<comment type="pathway">
    <text evidence="1">Pigment biosynthesis; anthocyanin biosynthesis.</text>
</comment>
<dbReference type="SUPFAM" id="SSF53756">
    <property type="entry name" value="UDP-Glycosyltransferase/glycogen phosphorylase"/>
    <property type="match status" value="1"/>
</dbReference>
<sequence>MKKAELVFIPTPGISHLVPTVEVAKLLVDRDERLSITFLVMKLRSDPKVDRFIDSVCKAYNRIRFIHLSKLEPDPNQPNNSFISMIESQRPNVKEEVSRLVSRSESSPGSPTLAGFVLDMFCTSMIDVANEFGVPSYIFLTSSAASLGLQFYVQALHDEQKVDPTEFKGSDTELVMPCLTNPFPSKVLPSAMLNKQWLPFLLRQARRFRETKGIIINTFEELESHAIDSFPKGNSPPVYPVGPILKLNTDGDHDEKSEKFNDIRQWLDDQPLSSVVYLCFGSMGSFGVEQVKEIACGLEQIGHRFLWSLRQPPPNGKMEPPSDYANPRDVLPEGFLDRTANTGKIIGWAPQIDILGHPSVGGFVSHCGWNSVLESIWFGVPIATWPLYAEQQFNAFTLIVEMGLGVEIKMDYRSEFHLDGDENNIVSAGEIERGVRCLMELDNEKRERVKEMSGKSRKALESGGTSSTWLGRFIQDVVDHQP</sequence>
<organism evidence="8 9">
    <name type="scientific">Salix udensis</name>
    <dbReference type="NCBI Taxonomy" id="889485"/>
    <lineage>
        <taxon>Eukaryota</taxon>
        <taxon>Viridiplantae</taxon>
        <taxon>Streptophyta</taxon>
        <taxon>Embryophyta</taxon>
        <taxon>Tracheophyta</taxon>
        <taxon>Spermatophyta</taxon>
        <taxon>Magnoliopsida</taxon>
        <taxon>eudicotyledons</taxon>
        <taxon>Gunneridae</taxon>
        <taxon>Pentapetalae</taxon>
        <taxon>rosids</taxon>
        <taxon>fabids</taxon>
        <taxon>Malpighiales</taxon>
        <taxon>Salicaceae</taxon>
        <taxon>Saliceae</taxon>
        <taxon>Salix</taxon>
    </lineage>
</organism>
<dbReference type="Gene3D" id="3.40.50.2000">
    <property type="entry name" value="Glycogen Phosphorylase B"/>
    <property type="match status" value="2"/>
</dbReference>
<dbReference type="EC" id="2.4.1.-" evidence="7"/>
<evidence type="ECO:0000256" key="6">
    <source>
        <dbReference type="RuleBase" id="RU003718"/>
    </source>
</evidence>
<dbReference type="AlphaFoldDB" id="A0AAD6PEH2"/>
<evidence type="ECO:0000256" key="5">
    <source>
        <dbReference type="ARBA" id="ARBA00047606"/>
    </source>
</evidence>
<dbReference type="FunFam" id="3.40.50.2000:FF:000056">
    <property type="entry name" value="Glycosyltransferase"/>
    <property type="match status" value="1"/>
</dbReference>
<evidence type="ECO:0000256" key="1">
    <source>
        <dbReference type="ARBA" id="ARBA00004935"/>
    </source>
</evidence>
<dbReference type="PANTHER" id="PTHR48048">
    <property type="entry name" value="GLYCOSYLTRANSFERASE"/>
    <property type="match status" value="1"/>
</dbReference>
<keyword evidence="4 6" id="KW-0808">Transferase</keyword>
<dbReference type="CDD" id="cd03784">
    <property type="entry name" value="GT1_Gtf-like"/>
    <property type="match status" value="1"/>
</dbReference>
<accession>A0AAD6PEH2</accession>
<evidence type="ECO:0000256" key="4">
    <source>
        <dbReference type="ARBA" id="ARBA00022679"/>
    </source>
</evidence>
<keyword evidence="3 6" id="KW-0328">Glycosyltransferase</keyword>
<comment type="similarity">
    <text evidence="2 6">Belongs to the UDP-glycosyltransferase family.</text>
</comment>
<comment type="catalytic activity">
    <reaction evidence="5">
        <text>an anthocyanidin + UDP-alpha-D-glucose + H(+) = an anthocyanidin 3-O-beta-D-glucoside + UDP</text>
        <dbReference type="Rhea" id="RHEA:20093"/>
        <dbReference type="ChEBI" id="CHEBI:15378"/>
        <dbReference type="ChEBI" id="CHEBI:16307"/>
        <dbReference type="ChEBI" id="CHEBI:58223"/>
        <dbReference type="ChEBI" id="CHEBI:58885"/>
        <dbReference type="ChEBI" id="CHEBI:143576"/>
        <dbReference type="EC" id="2.4.1.115"/>
    </reaction>
</comment>
<evidence type="ECO:0000313" key="8">
    <source>
        <dbReference type="EMBL" id="KAJ6426145.1"/>
    </source>
</evidence>